<evidence type="ECO:0000256" key="2">
    <source>
        <dbReference type="ARBA" id="ARBA00022553"/>
    </source>
</evidence>
<dbReference type="VEuPathDB" id="FungiDB:AMAG_10110"/>
<reference evidence="8 9" key="1">
    <citation type="submission" date="2009-11" db="EMBL/GenBank/DDBJ databases">
        <title>Annotation of Allomyces macrogynus ATCC 38327.</title>
        <authorList>
            <consortium name="The Broad Institute Genome Sequencing Platform"/>
            <person name="Russ C."/>
            <person name="Cuomo C."/>
            <person name="Burger G."/>
            <person name="Gray M.W."/>
            <person name="Holland P.W.H."/>
            <person name="King N."/>
            <person name="Lang F.B.F."/>
            <person name="Roger A.J."/>
            <person name="Ruiz-Trillo I."/>
            <person name="Young S.K."/>
            <person name="Zeng Q."/>
            <person name="Gargeya S."/>
            <person name="Fitzgerald M."/>
            <person name="Haas B."/>
            <person name="Abouelleil A."/>
            <person name="Alvarado L."/>
            <person name="Arachchi H.M."/>
            <person name="Berlin A."/>
            <person name="Chapman S.B."/>
            <person name="Gearin G."/>
            <person name="Goldberg J."/>
            <person name="Griggs A."/>
            <person name="Gujja S."/>
            <person name="Hansen M."/>
            <person name="Heiman D."/>
            <person name="Howarth C."/>
            <person name="Larimer J."/>
            <person name="Lui A."/>
            <person name="MacDonald P.J.P."/>
            <person name="McCowen C."/>
            <person name="Montmayeur A."/>
            <person name="Murphy C."/>
            <person name="Neiman D."/>
            <person name="Pearson M."/>
            <person name="Priest M."/>
            <person name="Roberts A."/>
            <person name="Saif S."/>
            <person name="Shea T."/>
            <person name="Sisk P."/>
            <person name="Stolte C."/>
            <person name="Sykes S."/>
            <person name="Wortman J."/>
            <person name="Nusbaum C."/>
            <person name="Birren B."/>
        </authorList>
    </citation>
    <scope>NUCLEOTIDE SEQUENCE [LARGE SCALE GENOMIC DNA]</scope>
    <source>
        <strain evidence="8 9">ATCC 38327</strain>
    </source>
</reference>
<feature type="region of interest" description="Disordered" evidence="6">
    <location>
        <begin position="1333"/>
        <end position="1437"/>
    </location>
</feature>
<feature type="compositionally biased region" description="Basic and acidic residues" evidence="6">
    <location>
        <begin position="49"/>
        <end position="61"/>
    </location>
</feature>
<feature type="compositionally biased region" description="Pro residues" evidence="6">
    <location>
        <begin position="314"/>
        <end position="324"/>
    </location>
</feature>
<feature type="region of interest" description="Disordered" evidence="6">
    <location>
        <begin position="1"/>
        <end position="180"/>
    </location>
</feature>
<feature type="region of interest" description="Disordered" evidence="6">
    <location>
        <begin position="258"/>
        <end position="283"/>
    </location>
</feature>
<dbReference type="Gene3D" id="3.40.395.10">
    <property type="entry name" value="Adenoviral Proteinase, Chain A"/>
    <property type="match status" value="2"/>
</dbReference>
<comment type="similarity">
    <text evidence="1">Belongs to the peptidase C48 family.</text>
</comment>
<feature type="compositionally biased region" description="Pro residues" evidence="6">
    <location>
        <begin position="1674"/>
        <end position="1684"/>
    </location>
</feature>
<dbReference type="OMA" id="INSMARI"/>
<dbReference type="SUPFAM" id="SSF54001">
    <property type="entry name" value="Cysteine proteinases"/>
    <property type="match status" value="1"/>
</dbReference>
<feature type="compositionally biased region" description="Low complexity" evidence="6">
    <location>
        <begin position="859"/>
        <end position="917"/>
    </location>
</feature>
<dbReference type="GO" id="GO:0005737">
    <property type="term" value="C:cytoplasm"/>
    <property type="evidence" value="ECO:0007669"/>
    <property type="project" value="TreeGrafter"/>
</dbReference>
<organism evidence="8 9">
    <name type="scientific">Allomyces macrogynus (strain ATCC 38327)</name>
    <name type="common">Allomyces javanicus var. macrogynus</name>
    <dbReference type="NCBI Taxonomy" id="578462"/>
    <lineage>
        <taxon>Eukaryota</taxon>
        <taxon>Fungi</taxon>
        <taxon>Fungi incertae sedis</taxon>
        <taxon>Blastocladiomycota</taxon>
        <taxon>Blastocladiomycetes</taxon>
        <taxon>Blastocladiales</taxon>
        <taxon>Blastocladiaceae</taxon>
        <taxon>Allomyces</taxon>
    </lineage>
</organism>
<name>A0A0L0SQD8_ALLM3</name>
<feature type="compositionally biased region" description="Low complexity" evidence="6">
    <location>
        <begin position="1027"/>
        <end position="1049"/>
    </location>
</feature>
<dbReference type="STRING" id="578462.A0A0L0SQD8"/>
<feature type="compositionally biased region" description="Pro residues" evidence="6">
    <location>
        <begin position="1413"/>
        <end position="1432"/>
    </location>
</feature>
<evidence type="ECO:0000256" key="5">
    <source>
        <dbReference type="ARBA" id="ARBA00022801"/>
    </source>
</evidence>
<dbReference type="GO" id="GO:0016926">
    <property type="term" value="P:protein desumoylation"/>
    <property type="evidence" value="ECO:0007669"/>
    <property type="project" value="TreeGrafter"/>
</dbReference>
<feature type="region of interest" description="Disordered" evidence="6">
    <location>
        <begin position="1285"/>
        <end position="1304"/>
    </location>
</feature>
<evidence type="ECO:0000256" key="4">
    <source>
        <dbReference type="ARBA" id="ARBA00022786"/>
    </source>
</evidence>
<dbReference type="Pfam" id="PF02902">
    <property type="entry name" value="Peptidase_C48"/>
    <property type="match status" value="2"/>
</dbReference>
<dbReference type="OrthoDB" id="442460at2759"/>
<keyword evidence="2" id="KW-0597">Phosphoprotein</keyword>
<feature type="region of interest" description="Disordered" evidence="6">
    <location>
        <begin position="295"/>
        <end position="361"/>
    </location>
</feature>
<evidence type="ECO:0000313" key="9">
    <source>
        <dbReference type="Proteomes" id="UP000054350"/>
    </source>
</evidence>
<keyword evidence="3" id="KW-0645">Protease</keyword>
<feature type="compositionally biased region" description="Polar residues" evidence="6">
    <location>
        <begin position="79"/>
        <end position="109"/>
    </location>
</feature>
<feature type="compositionally biased region" description="Acidic residues" evidence="6">
    <location>
        <begin position="1697"/>
        <end position="1708"/>
    </location>
</feature>
<dbReference type="InterPro" id="IPR038765">
    <property type="entry name" value="Papain-like_cys_pep_sf"/>
</dbReference>
<gene>
    <name evidence="8" type="ORF">AMAG_10110</name>
</gene>
<keyword evidence="4" id="KW-0833">Ubl conjugation pathway</keyword>
<feature type="compositionally biased region" description="Low complexity" evidence="6">
    <location>
        <begin position="971"/>
        <end position="1006"/>
    </location>
</feature>
<feature type="compositionally biased region" description="Pro residues" evidence="6">
    <location>
        <begin position="1544"/>
        <end position="1569"/>
    </location>
</feature>
<sequence length="1823" mass="194057">MDPSAPPPRHSGRQVMHLDDEDDEDDEPTLHDDTRHHHHDAAADAATCEDQRLAMLRELESAKNASGPPKREAHRIGLPTSTIPAHASTKNTQKPSGFRPSNTLGMTTPSRPPAPPRGTGPIATAFRDHHARHATPAAGDSTSDRAERRTDPSPPSLSNFNHLSPHPPVPPPPPLLPAGEHNLHVSATAVAATVFSTAPRVPIRVPIPGRAMTPRDSNERLGLTLRQPTPAIPSALPFGAMHPHQHHTGGAFHGTHCAQTALDRPTPPGAGSLRTSPRVGLRHNSPALGMRLAQTRPAQPPAHVPLAQPTPYVEQPPPPLPPARSAPRASGPIEIPDSDDDDGGGGSDGVTANDGDEPMRDFSINKIDHVKVVHEWPVQALWYGKYKHPEPETIRLQEGVLRIVVKGESSGALGWPLHPSDMEPIECFPRQKFLAIRVHKTVGISAAWMQDITTKHKFKYDRSSANPLLRYVRVFLDDMPTNFAQLCRGARFRVKELTEEAWEDTHFKPSAFIYTEPTSPPATRSAVQRARTASLPGGHPPGTTAEISDGAFYATRPAAALSRAEAQPPSRTTRSTARFLPPVPPLSVPPARGKPTTISVLLDHSDDEDKGKTKPRLRSCESIAAAAAAIKPTVVLDDDDDDEDNAPKRELDAYLASKGRERTDLLFVYPFAGSKGVTLFGNDAGVLNNSDFLNDAVLEFYLRYLVDRLPDDQRQSVHLFNSFFFLRLTQTGKKKAGAAAGKGGSKKSGATAAAVAAAGENATPYAEGYQRVKSWTKSVDLFSKKMVFVPINENLHWYLAVILNPGKLVIKDEPTPPPPPPQTVGGGSATRTADASPAAGTGSTAPSLPESVGASDSTAAAVADPDEVPAPADTSTSTSVSSSARAGSATTTPSKRPAAASDHAATAAAMTTPSKPARSSVHDDVDSTPEGANNANIVVDDNDDDDDEDVRSGPTPGDVSSVPIPDPTPLSPACSLTSVSSTSGSPPKNSTVELAASSATAPLPLLFSMPGTTPPGNTRKYKSKLLTTPGAKTRGATAATASAAKEPASWTPLTPVKTKRSPDEPCILLLDSLSSGRPRQKTIEALEAYLKYEAATRGYQLHPNWAKPTRGGHSPAWPHRLASQCPQQPNSWDCGIYVLHFMERILTDTDRILPVLVATPMEAGNLLSVYEQRSVQPENDPWRIDQIKRKRLTLMRLILGLADEYVKYRKENGIDDPNSTINTMIDAGDDDDDDVIMADPADDEQTDDDTIVASPLAKASTKMPRTGGNKLGAAPADKWALKARNDAATQGKGGKGKGKGKDMQDPTLHQFFAPALAPRSVTVTHMDQQPQAYDEAGFDDPCAPAAKNVPPPVPPKTNSQISVVLDDNSDSDDAMDVDSPASPPQPQSPQSAWHRCDNNTFTSLSPSFGEPLSPSPPQPATKAPPPPPPPMRVVPGETTASGMAILGLAIPGFAVADVPSPEQPDYVKLPIQGQEDAGMMHRRLTPDISAEHMYSRTFGTDRAIRLPSLPRPRQQEQHGAIDLFSYLDEDDHTDSNVIGVDGTVPPPPPPPQAAATLPPPRPPSPPPRIPSRLSSSGRLAADVTARLRGMSSPVGINPRRSSPAPTVRGEPAHATRARTDRAESPDLSGESRRAESMTVDSDSESDTGPEVPAPTPTTVQAASSMKLHVAPASPAIPPPPPPAAAAPAPTESVDMTELTDSDDDDANDFVEPPPKPAPVRRKRVRRATDSGSRAASPSPPAAKRPKQYGKRSGGAPKYGAGNRARRSGSRSTTPPNGGAPTITNYFPAESVPGGRTLRSATAARAQHYEDRSSDFEKDGKRRS</sequence>
<dbReference type="GO" id="GO:0070139">
    <property type="term" value="F:SUMO-specific endopeptidase activity"/>
    <property type="evidence" value="ECO:0007669"/>
    <property type="project" value="TreeGrafter"/>
</dbReference>
<evidence type="ECO:0000259" key="7">
    <source>
        <dbReference type="PROSITE" id="PS50600"/>
    </source>
</evidence>
<feature type="compositionally biased region" description="Acidic residues" evidence="6">
    <location>
        <begin position="1367"/>
        <end position="1376"/>
    </location>
</feature>
<proteinExistence type="inferred from homology"/>
<reference evidence="9" key="2">
    <citation type="submission" date="2009-11" db="EMBL/GenBank/DDBJ databases">
        <title>The Genome Sequence of Allomyces macrogynus strain ATCC 38327.</title>
        <authorList>
            <consortium name="The Broad Institute Genome Sequencing Platform"/>
            <person name="Russ C."/>
            <person name="Cuomo C."/>
            <person name="Shea T."/>
            <person name="Young S.K."/>
            <person name="Zeng Q."/>
            <person name="Koehrsen M."/>
            <person name="Haas B."/>
            <person name="Borodovsky M."/>
            <person name="Guigo R."/>
            <person name="Alvarado L."/>
            <person name="Berlin A."/>
            <person name="Borenstein D."/>
            <person name="Chen Z."/>
            <person name="Engels R."/>
            <person name="Freedman E."/>
            <person name="Gellesch M."/>
            <person name="Goldberg J."/>
            <person name="Griggs A."/>
            <person name="Gujja S."/>
            <person name="Heiman D."/>
            <person name="Hepburn T."/>
            <person name="Howarth C."/>
            <person name="Jen D."/>
            <person name="Larson L."/>
            <person name="Lewis B."/>
            <person name="Mehta T."/>
            <person name="Park D."/>
            <person name="Pearson M."/>
            <person name="Roberts A."/>
            <person name="Saif S."/>
            <person name="Shenoy N."/>
            <person name="Sisk P."/>
            <person name="Stolte C."/>
            <person name="Sykes S."/>
            <person name="Walk T."/>
            <person name="White J."/>
            <person name="Yandava C."/>
            <person name="Burger G."/>
            <person name="Gray M.W."/>
            <person name="Holland P.W.H."/>
            <person name="King N."/>
            <person name="Lang F.B.F."/>
            <person name="Roger A.J."/>
            <person name="Ruiz-Trillo I."/>
            <person name="Lander E."/>
            <person name="Nusbaum C."/>
        </authorList>
    </citation>
    <scope>NUCLEOTIDE SEQUENCE [LARGE SCALE GENOMIC DNA]</scope>
    <source>
        <strain evidence="9">ATCC 38327</strain>
    </source>
</reference>
<dbReference type="InterPro" id="IPR003653">
    <property type="entry name" value="Peptidase_C48_C"/>
</dbReference>
<dbReference type="eggNOG" id="KOG0779">
    <property type="taxonomic scope" value="Eukaryota"/>
</dbReference>
<accession>A0A0L0SQD8</accession>
<feature type="region of interest" description="Disordered" evidence="6">
    <location>
        <begin position="559"/>
        <end position="594"/>
    </location>
</feature>
<protein>
    <recommendedName>
        <fullName evidence="7">Ubiquitin-like protease family profile domain-containing protein</fullName>
    </recommendedName>
</protein>
<dbReference type="PANTHER" id="PTHR46896:SF3">
    <property type="entry name" value="FI06413P-RELATED"/>
    <property type="match status" value="1"/>
</dbReference>
<dbReference type="GO" id="GO:0006508">
    <property type="term" value="P:proteolysis"/>
    <property type="evidence" value="ECO:0007669"/>
    <property type="project" value="UniProtKB-KW"/>
</dbReference>
<dbReference type="Proteomes" id="UP000054350">
    <property type="component" value="Unassembled WGS sequence"/>
</dbReference>
<dbReference type="InterPro" id="IPR051947">
    <property type="entry name" value="Sentrin-specific_protease"/>
</dbReference>
<feature type="region of interest" description="Disordered" evidence="6">
    <location>
        <begin position="811"/>
        <end position="1061"/>
    </location>
</feature>
<dbReference type="EMBL" id="GG745345">
    <property type="protein sequence ID" value="KNE64763.1"/>
    <property type="molecule type" value="Genomic_DNA"/>
</dbReference>
<keyword evidence="5" id="KW-0378">Hydrolase</keyword>
<feature type="domain" description="Ubiquitin-like protease family profile" evidence="7">
    <location>
        <begin position="677"/>
        <end position="1145"/>
    </location>
</feature>
<evidence type="ECO:0000256" key="6">
    <source>
        <dbReference type="SAM" id="MobiDB-lite"/>
    </source>
</evidence>
<dbReference type="GO" id="GO:0005634">
    <property type="term" value="C:nucleus"/>
    <property type="evidence" value="ECO:0007669"/>
    <property type="project" value="TreeGrafter"/>
</dbReference>
<feature type="compositionally biased region" description="Acidic residues" evidence="6">
    <location>
        <begin position="940"/>
        <end position="949"/>
    </location>
</feature>
<feature type="region of interest" description="Disordered" evidence="6">
    <location>
        <begin position="1532"/>
        <end position="1823"/>
    </location>
</feature>
<keyword evidence="9" id="KW-1185">Reference proteome</keyword>
<evidence type="ECO:0000313" key="8">
    <source>
        <dbReference type="EMBL" id="KNE64763.1"/>
    </source>
</evidence>
<evidence type="ECO:0000256" key="1">
    <source>
        <dbReference type="ARBA" id="ARBA00005234"/>
    </source>
</evidence>
<feature type="compositionally biased region" description="Basic and acidic residues" evidence="6">
    <location>
        <begin position="1610"/>
        <end position="1635"/>
    </location>
</feature>
<feature type="compositionally biased region" description="Basic and acidic residues" evidence="6">
    <location>
        <begin position="1806"/>
        <end position="1823"/>
    </location>
</feature>
<feature type="compositionally biased region" description="Pro residues" evidence="6">
    <location>
        <begin position="165"/>
        <end position="176"/>
    </location>
</feature>
<feature type="compositionally biased region" description="Basic and acidic residues" evidence="6">
    <location>
        <begin position="142"/>
        <end position="151"/>
    </location>
</feature>
<evidence type="ECO:0000256" key="3">
    <source>
        <dbReference type="ARBA" id="ARBA00022670"/>
    </source>
</evidence>
<dbReference type="PANTHER" id="PTHR46896">
    <property type="entry name" value="SENTRIN-SPECIFIC PROTEASE"/>
    <property type="match status" value="1"/>
</dbReference>
<dbReference type="PROSITE" id="PS50600">
    <property type="entry name" value="ULP_PROTEASE"/>
    <property type="match status" value="1"/>
</dbReference>